<dbReference type="EMBL" id="MIQE01000026">
    <property type="protein sequence ID" value="OFA09497.1"/>
    <property type="molecule type" value="Genomic_DNA"/>
</dbReference>
<dbReference type="STRING" id="481719.LASUN_24000"/>
<dbReference type="InterPro" id="IPR010330">
    <property type="entry name" value="CoiA_nuc"/>
</dbReference>
<organism evidence="3 4">
    <name type="scientific">Lentilactobacillus sunkii</name>
    <dbReference type="NCBI Taxonomy" id="481719"/>
    <lineage>
        <taxon>Bacteria</taxon>
        <taxon>Bacillati</taxon>
        <taxon>Bacillota</taxon>
        <taxon>Bacilli</taxon>
        <taxon>Lactobacillales</taxon>
        <taxon>Lactobacillaceae</taxon>
        <taxon>Lentilactobacillus</taxon>
    </lineage>
</organism>
<accession>A0A1E7X8P1</accession>
<dbReference type="RefSeq" id="WP_070368597.1">
    <property type="nucleotide sequence ID" value="NZ_JAZHVW010000010.1"/>
</dbReference>
<gene>
    <name evidence="3" type="ORF">LASUN_24000</name>
</gene>
<proteinExistence type="predicted"/>
<reference evidence="3 4" key="1">
    <citation type="submission" date="2016-09" db="EMBL/GenBank/DDBJ databases">
        <title>Genome Sequence of Lactobacillus sunkii Strain CG01.</title>
        <authorList>
            <person name="Poehlein A."/>
            <person name="Gabris C."/>
            <person name="Bengelsdorf F.R."/>
            <person name="Duerre P."/>
            <person name="Daniel R."/>
        </authorList>
    </citation>
    <scope>NUCLEOTIDE SEQUENCE [LARGE SCALE GENOMIC DNA]</scope>
    <source>
        <strain evidence="3 4">CG_D</strain>
    </source>
</reference>
<evidence type="ECO:0000313" key="3">
    <source>
        <dbReference type="EMBL" id="OFA09497.1"/>
    </source>
</evidence>
<dbReference type="InterPro" id="IPR057253">
    <property type="entry name" value="CoiA-like_N"/>
</dbReference>
<comment type="caution">
    <text evidence="3">The sequence shown here is derived from an EMBL/GenBank/DDBJ whole genome shotgun (WGS) entry which is preliminary data.</text>
</comment>
<sequence>MLIAMMNEQLINATEITRDTISKERLICPCCKEGVIFKHGKYRIPHFSHKTNSICRHFSENESQAHLTGKLAFQKQLEQMGSQAVLEYNLPDIEQRADVFLPDEQAILEYQCSPISYADIARRTANYKKLGIDVLWILGDRHLNAAKRLDGVAKFARFHSKLGFYIVFYSASNRQFRLDFQIREVSGKLTSQVRLFAELKELKQFVGRVKQDAAICSERRSRLLMLNQIKRIQRGVVMQNSTYLDMITACYRQGKIFVGCPIVCHGKSGDGLPIFRRCGLCWRVWIVLQLFSGEYDEVSNQQLNWLFKQSVQLFGQQFAQVDDYVRLFQMAFTSFIFSLRANGYLRHTINGVKIIQSPTWFDSYDQKRQYIMTEKPVVC</sequence>
<dbReference type="AlphaFoldDB" id="A0A1E7X8P1"/>
<evidence type="ECO:0000313" key="4">
    <source>
        <dbReference type="Proteomes" id="UP000177010"/>
    </source>
</evidence>
<feature type="domain" description="Competence protein CoiA nuclease-like" evidence="1">
    <location>
        <begin position="62"/>
        <end position="190"/>
    </location>
</feature>
<evidence type="ECO:0000259" key="2">
    <source>
        <dbReference type="Pfam" id="PF25164"/>
    </source>
</evidence>
<dbReference type="Proteomes" id="UP000177010">
    <property type="component" value="Unassembled WGS sequence"/>
</dbReference>
<feature type="domain" description="Competence protein CoiA-like N-terminal" evidence="2">
    <location>
        <begin position="17"/>
        <end position="57"/>
    </location>
</feature>
<name>A0A1E7X8P1_9LACO</name>
<evidence type="ECO:0000259" key="1">
    <source>
        <dbReference type="Pfam" id="PF06054"/>
    </source>
</evidence>
<dbReference type="Pfam" id="PF06054">
    <property type="entry name" value="CoiA_nuc"/>
    <property type="match status" value="1"/>
</dbReference>
<dbReference type="Pfam" id="PF25164">
    <property type="entry name" value="CoiA_N"/>
    <property type="match status" value="1"/>
</dbReference>
<protein>
    <submittedName>
        <fullName evidence="3">Competence protein CoiA-like family protein</fullName>
    </submittedName>
</protein>